<keyword evidence="8" id="KW-0547">Nucleotide-binding</keyword>
<evidence type="ECO:0000256" key="8">
    <source>
        <dbReference type="ARBA" id="ARBA00022741"/>
    </source>
</evidence>
<organism evidence="15">
    <name type="scientific">marine sediment metagenome</name>
    <dbReference type="NCBI Taxonomy" id="412755"/>
    <lineage>
        <taxon>unclassified sequences</taxon>
        <taxon>metagenomes</taxon>
        <taxon>ecological metagenomes</taxon>
    </lineage>
</organism>
<dbReference type="EC" id="2.7.9.2" evidence="5"/>
<evidence type="ECO:0000256" key="4">
    <source>
        <dbReference type="ARBA" id="ARBA00007837"/>
    </source>
</evidence>
<dbReference type="GO" id="GO:0005524">
    <property type="term" value="F:ATP binding"/>
    <property type="evidence" value="ECO:0007669"/>
    <property type="project" value="UniProtKB-KW"/>
</dbReference>
<feature type="domain" description="Pyruvate phosphate dikinase AMP/ATP-binding" evidence="14">
    <location>
        <begin position="55"/>
        <end position="125"/>
    </location>
</feature>
<keyword evidence="10" id="KW-0067">ATP-binding</keyword>
<dbReference type="EMBL" id="LAZR01054068">
    <property type="protein sequence ID" value="KKK79351.1"/>
    <property type="molecule type" value="Genomic_DNA"/>
</dbReference>
<reference evidence="15" key="1">
    <citation type="journal article" date="2015" name="Nature">
        <title>Complex archaea that bridge the gap between prokaryotes and eukaryotes.</title>
        <authorList>
            <person name="Spang A."/>
            <person name="Saw J.H."/>
            <person name="Jorgensen S.L."/>
            <person name="Zaremba-Niedzwiedzka K."/>
            <person name="Martijn J."/>
            <person name="Lind A.E."/>
            <person name="van Eijk R."/>
            <person name="Schleper C."/>
            <person name="Guy L."/>
            <person name="Ettema T.J."/>
        </authorList>
    </citation>
    <scope>NUCLEOTIDE SEQUENCE</scope>
</reference>
<dbReference type="InterPro" id="IPR006319">
    <property type="entry name" value="PEP_synth"/>
</dbReference>
<dbReference type="GO" id="GO:0046872">
    <property type="term" value="F:metal ion binding"/>
    <property type="evidence" value="ECO:0007669"/>
    <property type="project" value="UniProtKB-KW"/>
</dbReference>
<comment type="pathway">
    <text evidence="3">Carbohydrate biosynthesis; gluconeogenesis.</text>
</comment>
<keyword evidence="11" id="KW-0460">Magnesium</keyword>
<name>A0A0F9B472_9ZZZZ</name>
<evidence type="ECO:0000256" key="5">
    <source>
        <dbReference type="ARBA" id="ARBA00011996"/>
    </source>
</evidence>
<comment type="function">
    <text evidence="2">Catalyzes the phosphorylation of pyruvate to phosphoenolpyruvate.</text>
</comment>
<evidence type="ECO:0000256" key="13">
    <source>
        <dbReference type="ARBA" id="ARBA00047700"/>
    </source>
</evidence>
<dbReference type="GO" id="GO:0008986">
    <property type="term" value="F:pyruvate, water dikinase activity"/>
    <property type="evidence" value="ECO:0007669"/>
    <property type="project" value="UniProtKB-EC"/>
</dbReference>
<dbReference type="Gene3D" id="3.30.1490.20">
    <property type="entry name" value="ATP-grasp fold, A domain"/>
    <property type="match status" value="2"/>
</dbReference>
<dbReference type="AlphaFoldDB" id="A0A0F9B472"/>
<dbReference type="PANTHER" id="PTHR43030">
    <property type="entry name" value="PHOSPHOENOLPYRUVATE SYNTHASE"/>
    <property type="match status" value="1"/>
</dbReference>
<gene>
    <name evidence="15" type="ORF">LCGC14_2834350</name>
</gene>
<evidence type="ECO:0000256" key="11">
    <source>
        <dbReference type="ARBA" id="ARBA00022842"/>
    </source>
</evidence>
<evidence type="ECO:0000256" key="9">
    <source>
        <dbReference type="ARBA" id="ARBA00022777"/>
    </source>
</evidence>
<dbReference type="UniPathway" id="UPA00138"/>
<evidence type="ECO:0000256" key="2">
    <source>
        <dbReference type="ARBA" id="ARBA00002988"/>
    </source>
</evidence>
<evidence type="ECO:0000256" key="7">
    <source>
        <dbReference type="ARBA" id="ARBA00022723"/>
    </source>
</evidence>
<evidence type="ECO:0000256" key="6">
    <source>
        <dbReference type="ARBA" id="ARBA00022679"/>
    </source>
</evidence>
<comment type="similarity">
    <text evidence="4">Belongs to the PEP-utilizing enzyme family.</text>
</comment>
<sequence length="125" mass="13468">MIKWLRDIRKRDAHSVGNKAANLGELMAAGFNVADGFVVTNQHLFYFGSVPAYSQLGGSKVAVRSSSMAEDGNGASFAGMYDTYLNVPSELEMNLAVEKVFNSINNPAAKEYAAANGIRDTRMAV</sequence>
<feature type="non-terminal residue" evidence="15">
    <location>
        <position position="125"/>
    </location>
</feature>
<dbReference type="GO" id="GO:0006094">
    <property type="term" value="P:gluconeogenesis"/>
    <property type="evidence" value="ECO:0007669"/>
    <property type="project" value="UniProtKB-UniPathway"/>
</dbReference>
<comment type="catalytic activity">
    <reaction evidence="13">
        <text>pyruvate + ATP + H2O = phosphoenolpyruvate + AMP + phosphate + 2 H(+)</text>
        <dbReference type="Rhea" id="RHEA:11364"/>
        <dbReference type="ChEBI" id="CHEBI:15361"/>
        <dbReference type="ChEBI" id="CHEBI:15377"/>
        <dbReference type="ChEBI" id="CHEBI:15378"/>
        <dbReference type="ChEBI" id="CHEBI:30616"/>
        <dbReference type="ChEBI" id="CHEBI:43474"/>
        <dbReference type="ChEBI" id="CHEBI:58702"/>
        <dbReference type="ChEBI" id="CHEBI:456215"/>
        <dbReference type="EC" id="2.7.9.2"/>
    </reaction>
</comment>
<protein>
    <recommendedName>
        <fullName evidence="5">pyruvate, water dikinase</fullName>
        <ecNumber evidence="5">2.7.9.2</ecNumber>
    </recommendedName>
    <alternativeName>
        <fullName evidence="12">Pyruvate, water dikinase</fullName>
    </alternativeName>
</protein>
<keyword evidence="9" id="KW-0418">Kinase</keyword>
<dbReference type="InterPro" id="IPR002192">
    <property type="entry name" value="PPDK_AMP/ATP-bd"/>
</dbReference>
<comment type="cofactor">
    <cofactor evidence="1">
        <name>Mg(2+)</name>
        <dbReference type="ChEBI" id="CHEBI:18420"/>
    </cofactor>
</comment>
<dbReference type="Pfam" id="PF01326">
    <property type="entry name" value="PPDK_N"/>
    <property type="match status" value="1"/>
</dbReference>
<evidence type="ECO:0000313" key="15">
    <source>
        <dbReference type="EMBL" id="KKK79351.1"/>
    </source>
</evidence>
<dbReference type="InterPro" id="IPR013815">
    <property type="entry name" value="ATP_grasp_subdomain_1"/>
</dbReference>
<proteinExistence type="inferred from homology"/>
<dbReference type="SUPFAM" id="SSF56059">
    <property type="entry name" value="Glutathione synthetase ATP-binding domain-like"/>
    <property type="match status" value="1"/>
</dbReference>
<keyword evidence="6" id="KW-0808">Transferase</keyword>
<evidence type="ECO:0000256" key="12">
    <source>
        <dbReference type="ARBA" id="ARBA00033470"/>
    </source>
</evidence>
<accession>A0A0F9B472</accession>
<evidence type="ECO:0000256" key="3">
    <source>
        <dbReference type="ARBA" id="ARBA00004742"/>
    </source>
</evidence>
<evidence type="ECO:0000256" key="1">
    <source>
        <dbReference type="ARBA" id="ARBA00001946"/>
    </source>
</evidence>
<evidence type="ECO:0000259" key="14">
    <source>
        <dbReference type="Pfam" id="PF01326"/>
    </source>
</evidence>
<keyword evidence="7" id="KW-0479">Metal-binding</keyword>
<dbReference type="PANTHER" id="PTHR43030:SF1">
    <property type="entry name" value="PHOSPHOENOLPYRUVATE SYNTHASE"/>
    <property type="match status" value="1"/>
</dbReference>
<evidence type="ECO:0000256" key="10">
    <source>
        <dbReference type="ARBA" id="ARBA00022840"/>
    </source>
</evidence>
<comment type="caution">
    <text evidence="15">The sequence shown here is derived from an EMBL/GenBank/DDBJ whole genome shotgun (WGS) entry which is preliminary data.</text>
</comment>